<evidence type="ECO:0000313" key="2">
    <source>
        <dbReference type="Proteomes" id="UP001372338"/>
    </source>
</evidence>
<keyword evidence="2" id="KW-1185">Reference proteome</keyword>
<organism evidence="1 2">
    <name type="scientific">Crotalaria pallida</name>
    <name type="common">Smooth rattlebox</name>
    <name type="synonym">Crotalaria striata</name>
    <dbReference type="NCBI Taxonomy" id="3830"/>
    <lineage>
        <taxon>Eukaryota</taxon>
        <taxon>Viridiplantae</taxon>
        <taxon>Streptophyta</taxon>
        <taxon>Embryophyta</taxon>
        <taxon>Tracheophyta</taxon>
        <taxon>Spermatophyta</taxon>
        <taxon>Magnoliopsida</taxon>
        <taxon>eudicotyledons</taxon>
        <taxon>Gunneridae</taxon>
        <taxon>Pentapetalae</taxon>
        <taxon>rosids</taxon>
        <taxon>fabids</taxon>
        <taxon>Fabales</taxon>
        <taxon>Fabaceae</taxon>
        <taxon>Papilionoideae</taxon>
        <taxon>50 kb inversion clade</taxon>
        <taxon>genistoids sensu lato</taxon>
        <taxon>core genistoids</taxon>
        <taxon>Crotalarieae</taxon>
        <taxon>Crotalaria</taxon>
    </lineage>
</organism>
<dbReference type="AlphaFoldDB" id="A0AAN9E7Y7"/>
<evidence type="ECO:0000313" key="1">
    <source>
        <dbReference type="EMBL" id="KAK7250855.1"/>
    </source>
</evidence>
<reference evidence="1 2" key="1">
    <citation type="submission" date="2024-01" db="EMBL/GenBank/DDBJ databases">
        <title>The genomes of 5 underutilized Papilionoideae crops provide insights into root nodulation and disease resistanc.</title>
        <authorList>
            <person name="Yuan L."/>
        </authorList>
    </citation>
    <scope>NUCLEOTIDE SEQUENCE [LARGE SCALE GENOMIC DNA]</scope>
    <source>
        <strain evidence="1">ZHUSHIDOU_FW_LH</strain>
        <tissue evidence="1">Leaf</tissue>
    </source>
</reference>
<dbReference type="Proteomes" id="UP001372338">
    <property type="component" value="Unassembled WGS sequence"/>
</dbReference>
<accession>A0AAN9E7Y7</accession>
<protein>
    <submittedName>
        <fullName evidence="1">Uncharacterized protein</fullName>
    </submittedName>
</protein>
<sequence>MYLTLGIQLEFGKTPIAFHGVRDILQLTSKTNSLRFADKARTFSPSRKYPMVHYQDINNLTSWPSFGIG</sequence>
<dbReference type="EMBL" id="JAYWIO010000007">
    <property type="protein sequence ID" value="KAK7250855.1"/>
    <property type="molecule type" value="Genomic_DNA"/>
</dbReference>
<name>A0AAN9E7Y7_CROPI</name>
<gene>
    <name evidence="1" type="ORF">RIF29_33583</name>
</gene>
<proteinExistence type="predicted"/>
<comment type="caution">
    <text evidence="1">The sequence shown here is derived from an EMBL/GenBank/DDBJ whole genome shotgun (WGS) entry which is preliminary data.</text>
</comment>